<dbReference type="Proteomes" id="UP000015105">
    <property type="component" value="Chromosome 1D"/>
</dbReference>
<keyword evidence="1" id="KW-1133">Transmembrane helix</keyword>
<reference evidence="2" key="5">
    <citation type="journal article" date="2021" name="G3 (Bethesda)">
        <title>Aegilops tauschii genome assembly Aet v5.0 features greater sequence contiguity and improved annotation.</title>
        <authorList>
            <person name="Wang L."/>
            <person name="Zhu T."/>
            <person name="Rodriguez J.C."/>
            <person name="Deal K.R."/>
            <person name="Dubcovsky J."/>
            <person name="McGuire P.E."/>
            <person name="Lux T."/>
            <person name="Spannagl M."/>
            <person name="Mayer K.F.X."/>
            <person name="Baldrich P."/>
            <person name="Meyers B.C."/>
            <person name="Huo N."/>
            <person name="Gu Y.Q."/>
            <person name="Zhou H."/>
            <person name="Devos K.M."/>
            <person name="Bennetzen J.L."/>
            <person name="Unver T."/>
            <person name="Budak H."/>
            <person name="Gulick P.J."/>
            <person name="Galiba G."/>
            <person name="Kalapos B."/>
            <person name="Nelson D.R."/>
            <person name="Li P."/>
            <person name="You F.M."/>
            <person name="Luo M.C."/>
            <person name="Dvorak J."/>
        </authorList>
    </citation>
    <scope>NUCLEOTIDE SEQUENCE [LARGE SCALE GENOMIC DNA]</scope>
    <source>
        <strain evidence="2">cv. AL8/78</strain>
    </source>
</reference>
<feature type="transmembrane region" description="Helical" evidence="1">
    <location>
        <begin position="80"/>
        <end position="97"/>
    </location>
</feature>
<reference evidence="2" key="4">
    <citation type="submission" date="2019-03" db="UniProtKB">
        <authorList>
            <consortium name="EnsemblPlants"/>
        </authorList>
    </citation>
    <scope>IDENTIFICATION</scope>
</reference>
<evidence type="ECO:0000313" key="2">
    <source>
        <dbReference type="EnsemblPlants" id="AET1Gv20057200.7"/>
    </source>
</evidence>
<reference evidence="2" key="3">
    <citation type="journal article" date="2017" name="Nature">
        <title>Genome sequence of the progenitor of the wheat D genome Aegilops tauschii.</title>
        <authorList>
            <person name="Luo M.C."/>
            <person name="Gu Y.Q."/>
            <person name="Puiu D."/>
            <person name="Wang H."/>
            <person name="Twardziok S.O."/>
            <person name="Deal K.R."/>
            <person name="Huo N."/>
            <person name="Zhu T."/>
            <person name="Wang L."/>
            <person name="Wang Y."/>
            <person name="McGuire P.E."/>
            <person name="Liu S."/>
            <person name="Long H."/>
            <person name="Ramasamy R.K."/>
            <person name="Rodriguez J.C."/>
            <person name="Van S.L."/>
            <person name="Yuan L."/>
            <person name="Wang Z."/>
            <person name="Xia Z."/>
            <person name="Xiao L."/>
            <person name="Anderson O.D."/>
            <person name="Ouyang S."/>
            <person name="Liang Y."/>
            <person name="Zimin A.V."/>
            <person name="Pertea G."/>
            <person name="Qi P."/>
            <person name="Bennetzen J.L."/>
            <person name="Dai X."/>
            <person name="Dawson M.W."/>
            <person name="Muller H.G."/>
            <person name="Kugler K."/>
            <person name="Rivarola-Duarte L."/>
            <person name="Spannagl M."/>
            <person name="Mayer K.F.X."/>
            <person name="Lu F.H."/>
            <person name="Bevan M.W."/>
            <person name="Leroy P."/>
            <person name="Li P."/>
            <person name="You F.M."/>
            <person name="Sun Q."/>
            <person name="Liu Z."/>
            <person name="Lyons E."/>
            <person name="Wicker T."/>
            <person name="Salzberg S.L."/>
            <person name="Devos K.M."/>
            <person name="Dvorak J."/>
        </authorList>
    </citation>
    <scope>NUCLEOTIDE SEQUENCE [LARGE SCALE GENOMIC DNA]</scope>
    <source>
        <strain evidence="2">cv. AL8/78</strain>
    </source>
</reference>
<proteinExistence type="predicted"/>
<accession>A0A452XLS2</accession>
<name>A0A452XLS2_AEGTS</name>
<evidence type="ECO:0000256" key="1">
    <source>
        <dbReference type="SAM" id="Phobius"/>
    </source>
</evidence>
<protein>
    <submittedName>
        <fullName evidence="2">Uncharacterized protein</fullName>
    </submittedName>
</protein>
<dbReference type="Gramene" id="AET1Gv20057200.7">
    <property type="protein sequence ID" value="AET1Gv20057200.7"/>
    <property type="gene ID" value="AET1Gv20057200"/>
</dbReference>
<organism evidence="2 3">
    <name type="scientific">Aegilops tauschii subsp. strangulata</name>
    <name type="common">Goatgrass</name>
    <dbReference type="NCBI Taxonomy" id="200361"/>
    <lineage>
        <taxon>Eukaryota</taxon>
        <taxon>Viridiplantae</taxon>
        <taxon>Streptophyta</taxon>
        <taxon>Embryophyta</taxon>
        <taxon>Tracheophyta</taxon>
        <taxon>Spermatophyta</taxon>
        <taxon>Magnoliopsida</taxon>
        <taxon>Liliopsida</taxon>
        <taxon>Poales</taxon>
        <taxon>Poaceae</taxon>
        <taxon>BOP clade</taxon>
        <taxon>Pooideae</taxon>
        <taxon>Triticodae</taxon>
        <taxon>Triticeae</taxon>
        <taxon>Triticinae</taxon>
        <taxon>Aegilops</taxon>
    </lineage>
</organism>
<keyword evidence="1" id="KW-0472">Membrane</keyword>
<evidence type="ECO:0000313" key="3">
    <source>
        <dbReference type="Proteomes" id="UP000015105"/>
    </source>
</evidence>
<reference evidence="3" key="1">
    <citation type="journal article" date="2014" name="Science">
        <title>Ancient hybridizations among the ancestral genomes of bread wheat.</title>
        <authorList>
            <consortium name="International Wheat Genome Sequencing Consortium,"/>
            <person name="Marcussen T."/>
            <person name="Sandve S.R."/>
            <person name="Heier L."/>
            <person name="Spannagl M."/>
            <person name="Pfeifer M."/>
            <person name="Jakobsen K.S."/>
            <person name="Wulff B.B."/>
            <person name="Steuernagel B."/>
            <person name="Mayer K.F."/>
            <person name="Olsen O.A."/>
        </authorList>
    </citation>
    <scope>NUCLEOTIDE SEQUENCE [LARGE SCALE GENOMIC DNA]</scope>
    <source>
        <strain evidence="3">cv. AL8/78</strain>
    </source>
</reference>
<reference evidence="3" key="2">
    <citation type="journal article" date="2017" name="Nat. Plants">
        <title>The Aegilops tauschii genome reveals multiple impacts of transposons.</title>
        <authorList>
            <person name="Zhao G."/>
            <person name="Zou C."/>
            <person name="Li K."/>
            <person name="Wang K."/>
            <person name="Li T."/>
            <person name="Gao L."/>
            <person name="Zhang X."/>
            <person name="Wang H."/>
            <person name="Yang Z."/>
            <person name="Liu X."/>
            <person name="Jiang W."/>
            <person name="Mao L."/>
            <person name="Kong X."/>
            <person name="Jiao Y."/>
            <person name="Jia J."/>
        </authorList>
    </citation>
    <scope>NUCLEOTIDE SEQUENCE [LARGE SCALE GENOMIC DNA]</scope>
    <source>
        <strain evidence="3">cv. AL8/78</strain>
    </source>
</reference>
<dbReference type="EnsemblPlants" id="AET1Gv20057200.7">
    <property type="protein sequence ID" value="AET1Gv20057200.7"/>
    <property type="gene ID" value="AET1Gv20057200"/>
</dbReference>
<dbReference type="AlphaFoldDB" id="A0A452XLS2"/>
<sequence>MYLMSRLCSASAGCRGSCMLLYFSSPDGLPYFLLNVWFRFWPVMPCSRIDLSGWSLCVVSTLPSIADASAHRPTSFKMRAYLLVCVFLFLHTLVFFPF</sequence>
<keyword evidence="1" id="KW-0812">Transmembrane</keyword>
<keyword evidence="3" id="KW-1185">Reference proteome</keyword>